<accession>A0ACA9KVW0</accession>
<proteinExistence type="predicted"/>
<protein>
    <submittedName>
        <fullName evidence="1">31854_t:CDS:1</fullName>
    </submittedName>
</protein>
<dbReference type="EMBL" id="CAJVQC010001418">
    <property type="protein sequence ID" value="CAG8494036.1"/>
    <property type="molecule type" value="Genomic_DNA"/>
</dbReference>
<evidence type="ECO:0000313" key="2">
    <source>
        <dbReference type="Proteomes" id="UP000789920"/>
    </source>
</evidence>
<comment type="caution">
    <text evidence="1">The sequence shown here is derived from an EMBL/GenBank/DDBJ whole genome shotgun (WGS) entry which is preliminary data.</text>
</comment>
<keyword evidence="2" id="KW-1185">Reference proteome</keyword>
<evidence type="ECO:0000313" key="1">
    <source>
        <dbReference type="EMBL" id="CAG8494036.1"/>
    </source>
</evidence>
<dbReference type="Proteomes" id="UP000789920">
    <property type="component" value="Unassembled WGS sequence"/>
</dbReference>
<organism evidence="1 2">
    <name type="scientific">Racocetra persica</name>
    <dbReference type="NCBI Taxonomy" id="160502"/>
    <lineage>
        <taxon>Eukaryota</taxon>
        <taxon>Fungi</taxon>
        <taxon>Fungi incertae sedis</taxon>
        <taxon>Mucoromycota</taxon>
        <taxon>Glomeromycotina</taxon>
        <taxon>Glomeromycetes</taxon>
        <taxon>Diversisporales</taxon>
        <taxon>Gigasporaceae</taxon>
        <taxon>Racocetra</taxon>
    </lineage>
</organism>
<sequence length="159" mass="18599">MPKARGGTLTKDSNILSRAFSFNEDFVLDEVKDLHPFFTNYFPRDRADTLAFFSDEKGKLRHLALIEYKKRLKKEEKEDDDFEVVGKDLQWHKKEAEKEKIILVEVQKYEDSEGNRDGKRLGIDPNKAIIQIPKETPEEKKLILAQNIEDFLEELETGK</sequence>
<reference evidence="1" key="1">
    <citation type="submission" date="2021-06" db="EMBL/GenBank/DDBJ databases">
        <authorList>
            <person name="Kallberg Y."/>
            <person name="Tangrot J."/>
            <person name="Rosling A."/>
        </authorList>
    </citation>
    <scope>NUCLEOTIDE SEQUENCE</scope>
    <source>
        <strain evidence="1">MA461A</strain>
    </source>
</reference>
<gene>
    <name evidence="1" type="ORF">RPERSI_LOCUS1520</name>
</gene>
<name>A0ACA9KVW0_9GLOM</name>